<feature type="compositionally biased region" description="Polar residues" evidence="5">
    <location>
        <begin position="138"/>
        <end position="147"/>
    </location>
</feature>
<protein>
    <submittedName>
        <fullName evidence="7">Ankyrin repeat domain protein</fullName>
    </submittedName>
</protein>
<dbReference type="SMART" id="SM00248">
    <property type="entry name" value="ANK"/>
    <property type="match status" value="2"/>
</dbReference>
<feature type="compositionally biased region" description="Low complexity" evidence="5">
    <location>
        <begin position="205"/>
        <end position="226"/>
    </location>
</feature>
<organism evidence="7 8">
    <name type="scientific">Nitzschia inconspicua</name>
    <dbReference type="NCBI Taxonomy" id="303405"/>
    <lineage>
        <taxon>Eukaryota</taxon>
        <taxon>Sar</taxon>
        <taxon>Stramenopiles</taxon>
        <taxon>Ochrophyta</taxon>
        <taxon>Bacillariophyta</taxon>
        <taxon>Bacillariophyceae</taxon>
        <taxon>Bacillariophycidae</taxon>
        <taxon>Bacillariales</taxon>
        <taxon>Bacillariaceae</taxon>
        <taxon>Nitzschia</taxon>
    </lineage>
</organism>
<accession>A0A9K3LQW3</accession>
<evidence type="ECO:0000256" key="2">
    <source>
        <dbReference type="ARBA" id="ARBA00023043"/>
    </source>
</evidence>
<dbReference type="PANTHER" id="PTHR24161">
    <property type="entry name" value="ANK_REP_REGION DOMAIN-CONTAINING PROTEIN-RELATED"/>
    <property type="match status" value="1"/>
</dbReference>
<proteinExistence type="predicted"/>
<dbReference type="PROSITE" id="PS50088">
    <property type="entry name" value="ANK_REPEAT"/>
    <property type="match status" value="1"/>
</dbReference>
<feature type="compositionally biased region" description="Polar residues" evidence="5">
    <location>
        <begin position="13"/>
        <end position="36"/>
    </location>
</feature>
<evidence type="ECO:0000259" key="6">
    <source>
        <dbReference type="PROSITE" id="PS50030"/>
    </source>
</evidence>
<keyword evidence="2 3" id="KW-0040">ANK repeat</keyword>
<name>A0A9K3LQW3_9STRA</name>
<evidence type="ECO:0000256" key="3">
    <source>
        <dbReference type="PROSITE-ProRule" id="PRU00023"/>
    </source>
</evidence>
<evidence type="ECO:0000313" key="8">
    <source>
        <dbReference type="Proteomes" id="UP000693970"/>
    </source>
</evidence>
<dbReference type="Pfam" id="PF12796">
    <property type="entry name" value="Ank_2"/>
    <property type="match status" value="1"/>
</dbReference>
<feature type="compositionally biased region" description="Polar residues" evidence="5">
    <location>
        <begin position="967"/>
        <end position="976"/>
    </location>
</feature>
<gene>
    <name evidence="7" type="ORF">IV203_029589</name>
</gene>
<feature type="region of interest" description="Disordered" evidence="5">
    <location>
        <begin position="1"/>
        <end position="38"/>
    </location>
</feature>
<feature type="repeat" description="ANK" evidence="3">
    <location>
        <begin position="578"/>
        <end position="610"/>
    </location>
</feature>
<dbReference type="InterPro" id="IPR002110">
    <property type="entry name" value="Ankyrin_rpt"/>
</dbReference>
<evidence type="ECO:0000256" key="5">
    <source>
        <dbReference type="SAM" id="MobiDB-lite"/>
    </source>
</evidence>
<dbReference type="InterPro" id="IPR015940">
    <property type="entry name" value="UBA"/>
</dbReference>
<feature type="compositionally biased region" description="Basic residues" evidence="5">
    <location>
        <begin position="714"/>
        <end position="726"/>
    </location>
</feature>
<feature type="domain" description="UBA" evidence="6">
    <location>
        <begin position="758"/>
        <end position="800"/>
    </location>
</feature>
<feature type="compositionally biased region" description="Basic residues" evidence="5">
    <location>
        <begin position="403"/>
        <end position="416"/>
    </location>
</feature>
<feature type="compositionally biased region" description="Low complexity" evidence="5">
    <location>
        <begin position="105"/>
        <end position="124"/>
    </location>
</feature>
<dbReference type="AlphaFoldDB" id="A0A9K3LQW3"/>
<comment type="caution">
    <text evidence="7">The sequence shown here is derived from an EMBL/GenBank/DDBJ whole genome shotgun (WGS) entry which is preliminary data.</text>
</comment>
<dbReference type="PANTHER" id="PTHR24161:SF85">
    <property type="entry name" value="PALMITOYLTRANSFERASE HIP14"/>
    <property type="match status" value="1"/>
</dbReference>
<dbReference type="PROSITE" id="PS50030">
    <property type="entry name" value="UBA"/>
    <property type="match status" value="1"/>
</dbReference>
<reference evidence="7" key="2">
    <citation type="submission" date="2021-04" db="EMBL/GenBank/DDBJ databases">
        <authorList>
            <person name="Podell S."/>
        </authorList>
    </citation>
    <scope>NUCLEOTIDE SEQUENCE</scope>
    <source>
        <strain evidence="7">Hildebrandi</strain>
    </source>
</reference>
<evidence type="ECO:0000313" key="7">
    <source>
        <dbReference type="EMBL" id="KAG7366919.1"/>
    </source>
</evidence>
<feature type="region of interest" description="Disordered" evidence="5">
    <location>
        <begin position="205"/>
        <end position="233"/>
    </location>
</feature>
<keyword evidence="4" id="KW-0175">Coiled coil</keyword>
<evidence type="ECO:0000256" key="4">
    <source>
        <dbReference type="SAM" id="Coils"/>
    </source>
</evidence>
<feature type="region of interest" description="Disordered" evidence="5">
    <location>
        <begin position="710"/>
        <end position="734"/>
    </location>
</feature>
<dbReference type="Proteomes" id="UP000693970">
    <property type="component" value="Unassembled WGS sequence"/>
</dbReference>
<evidence type="ECO:0000256" key="1">
    <source>
        <dbReference type="ARBA" id="ARBA00022737"/>
    </source>
</evidence>
<sequence>MSSRNNNNNNNNKKSTVCSNAHSPSPSQTEQASNGFTVGKKRKGFSITFDKSGTCNGSSSSNGIATVQLTMEDGRTVNIQGATAEQLAAVIGGSRSVDEAAAAVSKNGNASNAASSSSATSVSRSDAKVFGPEPPPSFSSQNNSTTGRDSDSYYTNNGNNYTTSPSMEYTSMAATLAALGAGNYFNKVGDNIDMDAWKKKAAAAAANTRNGSSSSNNNNNNNKNNNDTNGMPCNEEEMKALVAMFMEIMGMSMDDGNSTSNGNRGSGGKAGSPSSSTNSNMGPRFSFSGGTASTIPDGISAAAAAAAAFFPDGSSWDALRRTYAAAQQKASETADEDYEPTGNDYDRELTFEEVEYLLQQRKKKEEFPTTKMDNEFSSGDWESLEHVPIEEFTYDDEETKERKAAKKRQKKQRKKEKSKEEAAQKAAEIELKKREKNILSWRSRVVSATQTNDTTKLDALLKESPLRKINQRESSMHLSNAGVTTHFEFLLPNTVPKNRISTERGAEARLRLAQFVLNYDVRLAFEPLRTGRTAFHTACFYGDSQFVDLVLNTTQAHETENGKVLIPDEYFNAPCVESGWTPLHYAATSCSMDVMETLLKRGCGFDVPTDATHTWKKCDGKGVTPRELVELIKSGRHEKSIETHGVALQEISNTHFCHHQDRRGFVKNLERVQFRLLGIEKNGYSPPRDNKCVSPKAVVTEPQIAVVVENPLHNKPKKKKKKKGKNAKGTESVADSAEVSAKTIQVTSDVAVVAKPAKEEEQDPLVQALLGIGFEKEQIQAAIQACGGTDRATADDVVMQILGQTNETNHVEEEKQSEFVDAAPEQVRTLDVQKDTVPTQQSVEEKEREAARKLAEKRELARRRNREWNMREQARQEHEASVKVVKKAIQQVFTASPKDPPQGTDVTNPSIARPLAQEMQGFQAPTIFAHATATISRPTALALQAERDAIGVSKTTQWHPPSIPSRGAQTYPTSIPENADVTLQPPGLSKSGSIASISHPTPSVIYDDERTVSSFGSNRGLSVNSREFVPASFTATPPVLSSHTSPPGFMPATFQPVALPYQSHDQMVRDNPTDSVGPTQMQNSEIRATAKTFVPSIFSQPSAPMNYAQGRNDIPTPTMRRFHTGSAVSSSLLSRTSIPAEPLSDLGHSFSTFEPVPKMTPLSEDSTIPGSSLLSDLTAEEPLVPIPTLFGGAETKRNSSFLDPASSIASVGGSSIWGDNGSEGIPLLGSALSSSLFGEDEDRLNNNKPSLWDMGSQKMTQGSIW</sequence>
<feature type="region of interest" description="Disordered" evidence="5">
    <location>
        <begin position="954"/>
        <end position="995"/>
    </location>
</feature>
<feature type="region of interest" description="Disordered" evidence="5">
    <location>
        <begin position="105"/>
        <end position="159"/>
    </location>
</feature>
<feature type="coiled-coil region" evidence="4">
    <location>
        <begin position="843"/>
        <end position="871"/>
    </location>
</feature>
<keyword evidence="8" id="KW-1185">Reference proteome</keyword>
<feature type="region of interest" description="Disordered" evidence="5">
    <location>
        <begin position="395"/>
        <end position="420"/>
    </location>
</feature>
<dbReference type="PROSITE" id="PS50297">
    <property type="entry name" value="ANK_REP_REGION"/>
    <property type="match status" value="1"/>
</dbReference>
<dbReference type="OrthoDB" id="47731at2759"/>
<keyword evidence="1" id="KW-0677">Repeat</keyword>
<feature type="compositionally biased region" description="Low complexity" evidence="5">
    <location>
        <begin position="1"/>
        <end position="12"/>
    </location>
</feature>
<feature type="region of interest" description="Disordered" evidence="5">
    <location>
        <begin position="253"/>
        <end position="289"/>
    </location>
</feature>
<reference evidence="7" key="1">
    <citation type="journal article" date="2021" name="Sci. Rep.">
        <title>Diploid genomic architecture of Nitzschia inconspicua, an elite biomass production diatom.</title>
        <authorList>
            <person name="Oliver A."/>
            <person name="Podell S."/>
            <person name="Pinowska A."/>
            <person name="Traller J.C."/>
            <person name="Smith S.R."/>
            <person name="McClure R."/>
            <person name="Beliaev A."/>
            <person name="Bohutskyi P."/>
            <person name="Hill E.A."/>
            <person name="Rabines A."/>
            <person name="Zheng H."/>
            <person name="Allen L.Z."/>
            <person name="Kuo A."/>
            <person name="Grigoriev I.V."/>
            <person name="Allen A.E."/>
            <person name="Hazlebeck D."/>
            <person name="Allen E.E."/>
        </authorList>
    </citation>
    <scope>NUCLEOTIDE SEQUENCE</scope>
    <source>
        <strain evidence="7">Hildebrandi</strain>
    </source>
</reference>
<dbReference type="EMBL" id="JAGRRH010000007">
    <property type="protein sequence ID" value="KAG7366919.1"/>
    <property type="molecule type" value="Genomic_DNA"/>
</dbReference>